<keyword evidence="4 10" id="KW-0808">Transferase</keyword>
<keyword evidence="9 10" id="KW-0961">Cell wall biogenesis/degradation</keyword>
<evidence type="ECO:0000256" key="9">
    <source>
        <dbReference type="ARBA" id="ARBA00023316"/>
    </source>
</evidence>
<reference evidence="13 14" key="1">
    <citation type="submission" date="2019-04" db="EMBL/GenBank/DDBJ databases">
        <title>Rhodococcus oryzae sp. nov., a novel actinomycete isolated from rhizosphere soil of rice (Oryza sativa L.).</title>
        <authorList>
            <person name="Li C."/>
        </authorList>
    </citation>
    <scope>NUCLEOTIDE SEQUENCE [LARGE SCALE GENOMIC DNA]</scope>
    <source>
        <strain evidence="13 14">NEAU-CX67</strain>
    </source>
</reference>
<dbReference type="RefSeq" id="WP_136907556.1">
    <property type="nucleotide sequence ID" value="NZ_SUMD01000002.1"/>
</dbReference>
<dbReference type="Pfam" id="PF03033">
    <property type="entry name" value="Glyco_transf_28"/>
    <property type="match status" value="1"/>
</dbReference>
<keyword evidence="3 10" id="KW-0328">Glycosyltransferase</keyword>
<feature type="binding site" evidence="10">
    <location>
        <position position="131"/>
    </location>
    <ligand>
        <name>UDP-N-acetyl-alpha-D-glucosamine</name>
        <dbReference type="ChEBI" id="CHEBI:57705"/>
    </ligand>
</feature>
<evidence type="ECO:0000256" key="10">
    <source>
        <dbReference type="HAMAP-Rule" id="MF_00033"/>
    </source>
</evidence>
<evidence type="ECO:0000256" key="1">
    <source>
        <dbReference type="ARBA" id="ARBA00022475"/>
    </source>
</evidence>
<evidence type="ECO:0000313" key="14">
    <source>
        <dbReference type="Proteomes" id="UP000305109"/>
    </source>
</evidence>
<dbReference type="CDD" id="cd03785">
    <property type="entry name" value="GT28_MurG"/>
    <property type="match status" value="1"/>
</dbReference>
<keyword evidence="6 10" id="KW-0573">Peptidoglycan synthesis</keyword>
<evidence type="ECO:0000256" key="5">
    <source>
        <dbReference type="ARBA" id="ARBA00022960"/>
    </source>
</evidence>
<dbReference type="Gene3D" id="3.40.50.2000">
    <property type="entry name" value="Glycogen Phosphorylase B"/>
    <property type="match status" value="2"/>
</dbReference>
<dbReference type="PANTHER" id="PTHR21015">
    <property type="entry name" value="UDP-N-ACETYLGLUCOSAMINE--N-ACETYLMURAMYL-(PENTAPEPTIDE) PYROPHOSPHORYL-UNDECAPRENOL N-ACETYLGLUCOSAMINE TRANSFERASE 1"/>
    <property type="match status" value="1"/>
</dbReference>
<evidence type="ECO:0000256" key="7">
    <source>
        <dbReference type="ARBA" id="ARBA00023136"/>
    </source>
</evidence>
<dbReference type="InterPro" id="IPR006009">
    <property type="entry name" value="GlcNAc_MurG"/>
</dbReference>
<dbReference type="InterPro" id="IPR004276">
    <property type="entry name" value="GlycoTrans_28_N"/>
</dbReference>
<gene>
    <name evidence="10" type="primary">murG</name>
    <name evidence="13" type="ORF">FCG67_04645</name>
</gene>
<keyword evidence="7 10" id="KW-0472">Membrane</keyword>
<dbReference type="Proteomes" id="UP000305109">
    <property type="component" value="Unassembled WGS sequence"/>
</dbReference>
<feature type="binding site" evidence="10">
    <location>
        <position position="298"/>
    </location>
    <ligand>
        <name>UDP-N-acetyl-alpha-D-glucosamine</name>
        <dbReference type="ChEBI" id="CHEBI:57705"/>
    </ligand>
</feature>
<dbReference type="PANTHER" id="PTHR21015:SF22">
    <property type="entry name" value="GLYCOSYLTRANSFERASE"/>
    <property type="match status" value="1"/>
</dbReference>
<comment type="similarity">
    <text evidence="10">Belongs to the glycosyltransferase 28 family. MurG subfamily.</text>
</comment>
<feature type="binding site" evidence="10">
    <location>
        <position position="168"/>
    </location>
    <ligand>
        <name>UDP-N-acetyl-alpha-D-glucosamine</name>
        <dbReference type="ChEBI" id="CHEBI:57705"/>
    </ligand>
</feature>
<evidence type="ECO:0000259" key="11">
    <source>
        <dbReference type="Pfam" id="PF03033"/>
    </source>
</evidence>
<evidence type="ECO:0000256" key="8">
    <source>
        <dbReference type="ARBA" id="ARBA00023306"/>
    </source>
</evidence>
<protein>
    <recommendedName>
        <fullName evidence="10">UDP-N-acetylglucosamine--N-acetylmuramyl-(pentapeptide) pyrophosphoryl-undecaprenol N-acetylglucosamine transferase</fullName>
        <ecNumber evidence="10">2.4.1.227</ecNumber>
    </recommendedName>
    <alternativeName>
        <fullName evidence="10">Undecaprenyl-PP-MurNAc-pentapeptide-UDPGlcNAc GlcNAc transferase</fullName>
    </alternativeName>
</protein>
<feature type="binding site" evidence="10">
    <location>
        <begin position="17"/>
        <end position="19"/>
    </location>
    <ligand>
        <name>UDP-N-acetyl-alpha-D-glucosamine</name>
        <dbReference type="ChEBI" id="CHEBI:57705"/>
    </ligand>
</feature>
<dbReference type="InterPro" id="IPR007235">
    <property type="entry name" value="Glyco_trans_28_C"/>
</dbReference>
<comment type="subcellular location">
    <subcellularLocation>
        <location evidence="10">Cell membrane</location>
        <topology evidence="10">Peripheral membrane protein</topology>
        <orientation evidence="10">Cytoplasmic side</orientation>
    </subcellularLocation>
</comment>
<feature type="domain" description="Glycosyl transferase family 28 C-terminal" evidence="12">
    <location>
        <begin position="195"/>
        <end position="352"/>
    </location>
</feature>
<comment type="catalytic activity">
    <reaction evidence="10">
        <text>di-trans,octa-cis-undecaprenyl diphospho-N-acetyl-alpha-D-muramoyl-L-alanyl-D-glutamyl-meso-2,6-diaminopimeloyl-D-alanyl-D-alanine + UDP-N-acetyl-alpha-D-glucosamine = di-trans,octa-cis-undecaprenyl diphospho-[N-acetyl-alpha-D-glucosaminyl-(1-&gt;4)]-N-acetyl-alpha-D-muramoyl-L-alanyl-D-glutamyl-meso-2,6-diaminopimeloyl-D-alanyl-D-alanine + UDP + H(+)</text>
        <dbReference type="Rhea" id="RHEA:31227"/>
        <dbReference type="ChEBI" id="CHEBI:15378"/>
        <dbReference type="ChEBI" id="CHEBI:57705"/>
        <dbReference type="ChEBI" id="CHEBI:58223"/>
        <dbReference type="ChEBI" id="CHEBI:61387"/>
        <dbReference type="ChEBI" id="CHEBI:61388"/>
        <dbReference type="EC" id="2.4.1.227"/>
    </reaction>
</comment>
<dbReference type="EMBL" id="SUMD01000002">
    <property type="protein sequence ID" value="TJZ80170.1"/>
    <property type="molecule type" value="Genomic_DNA"/>
</dbReference>
<dbReference type="SUPFAM" id="SSF53756">
    <property type="entry name" value="UDP-Glycosyltransferase/glycogen phosphorylase"/>
    <property type="match status" value="1"/>
</dbReference>
<dbReference type="Pfam" id="PF04101">
    <property type="entry name" value="Glyco_tran_28_C"/>
    <property type="match status" value="1"/>
</dbReference>
<comment type="function">
    <text evidence="10">Cell wall formation. Catalyzes the transfer of a GlcNAc subunit on undecaprenyl-pyrophosphoryl-MurNAc-pentapeptide (lipid intermediate I) to form undecaprenyl-pyrophosphoryl-MurNAc-(pentapeptide)GlcNAc (lipid intermediate II).</text>
</comment>
<evidence type="ECO:0000313" key="13">
    <source>
        <dbReference type="EMBL" id="TJZ80170.1"/>
    </source>
</evidence>
<evidence type="ECO:0000256" key="2">
    <source>
        <dbReference type="ARBA" id="ARBA00022618"/>
    </source>
</evidence>
<name>A0ABY2RP97_9NOCA</name>
<keyword evidence="5 10" id="KW-0133">Cell shape</keyword>
<dbReference type="HAMAP" id="MF_00033">
    <property type="entry name" value="MurG"/>
    <property type="match status" value="1"/>
</dbReference>
<proteinExistence type="inferred from homology"/>
<comment type="pathway">
    <text evidence="10">Cell wall biogenesis; peptidoglycan biosynthesis.</text>
</comment>
<keyword evidence="14" id="KW-1185">Reference proteome</keyword>
<evidence type="ECO:0000256" key="4">
    <source>
        <dbReference type="ARBA" id="ARBA00022679"/>
    </source>
</evidence>
<organism evidence="13 14">
    <name type="scientific">Rhodococcus oryzae</name>
    <dbReference type="NCBI Taxonomy" id="2571143"/>
    <lineage>
        <taxon>Bacteria</taxon>
        <taxon>Bacillati</taxon>
        <taxon>Actinomycetota</taxon>
        <taxon>Actinomycetes</taxon>
        <taxon>Mycobacteriales</taxon>
        <taxon>Nocardiaceae</taxon>
        <taxon>Rhodococcus</taxon>
    </lineage>
</organism>
<keyword evidence="2 10" id="KW-0132">Cell division</keyword>
<evidence type="ECO:0000259" key="12">
    <source>
        <dbReference type="Pfam" id="PF04101"/>
    </source>
</evidence>
<comment type="caution">
    <text evidence="10">Lacks conserved residue(s) required for the propagation of feature annotation.</text>
</comment>
<keyword evidence="8 10" id="KW-0131">Cell cycle</keyword>
<keyword evidence="1 10" id="KW-1003">Cell membrane</keyword>
<accession>A0ABY2RP97</accession>
<evidence type="ECO:0000256" key="6">
    <source>
        <dbReference type="ARBA" id="ARBA00022984"/>
    </source>
</evidence>
<dbReference type="EC" id="2.4.1.227" evidence="10"/>
<evidence type="ECO:0000256" key="3">
    <source>
        <dbReference type="ARBA" id="ARBA00022676"/>
    </source>
</evidence>
<dbReference type="GO" id="GO:0016740">
    <property type="term" value="F:transferase activity"/>
    <property type="evidence" value="ECO:0007669"/>
    <property type="project" value="UniProtKB-KW"/>
</dbReference>
<comment type="caution">
    <text evidence="13">The sequence shown here is derived from an EMBL/GenBank/DDBJ whole genome shotgun (WGS) entry which is preliminary data.</text>
</comment>
<sequence length="383" mass="40012">MLAGEPAPRVVVAGGHSAGHIEPTMNFADALSLLEPTAEITALGTVRGLDTTLIPARGYSLELIPPVPLPRKLSRDLLHTPGRLRDSVRATGAVLDRVRAEVVVGFGGYVAMPAYLAARQRGMPIVVHEANARPGVANRLAARMTTHVFTAAPRVHLAHASAIGIPLRPAITRLDRAALREAARQRFGLRLDEPVLMVTGGSQGAQAINAAVAGAATALRAAGVQVLHITGPQRIVEPPDGDPGDPPYVVVPYVDEMQYAYAAADFAICRSGAMTCAELAAVGLPAAYVPLPLRGGEQRLNAEAVVAAGGAVIVDDADLNAGWIETTLIPLLADTERRAVMSAHALAAGAPDVGSLLARHVLTVVAERRAVALRRRARRQLGG</sequence>
<feature type="domain" description="Glycosyltransferase family 28 N-terminal" evidence="11">
    <location>
        <begin position="10"/>
        <end position="149"/>
    </location>
</feature>
<feature type="binding site" evidence="10">
    <location>
        <position position="202"/>
    </location>
    <ligand>
        <name>UDP-N-acetyl-alpha-D-glucosamine</name>
        <dbReference type="ChEBI" id="CHEBI:57705"/>
    </ligand>
</feature>